<dbReference type="EMBL" id="JAGGLB010000002">
    <property type="protein sequence ID" value="MBP1989225.1"/>
    <property type="molecule type" value="Genomic_DNA"/>
</dbReference>
<comment type="caution">
    <text evidence="1">The sequence shown here is derived from an EMBL/GenBank/DDBJ whole genome shotgun (WGS) entry which is preliminary data.</text>
</comment>
<gene>
    <name evidence="1" type="ORF">J2Z66_000820</name>
</gene>
<organism evidence="1 2">
    <name type="scientific">Paenibacillus eucommiae</name>
    <dbReference type="NCBI Taxonomy" id="1355755"/>
    <lineage>
        <taxon>Bacteria</taxon>
        <taxon>Bacillati</taxon>
        <taxon>Bacillota</taxon>
        <taxon>Bacilli</taxon>
        <taxon>Bacillales</taxon>
        <taxon>Paenibacillaceae</taxon>
        <taxon>Paenibacillus</taxon>
    </lineage>
</organism>
<sequence length="357" mass="41091">MTGLTLRPNLKTAGGEVSDIVLNNQFVGTLTLVYRESDRLCGAIQLEQESLSASDKTYIVNFLQTHVQHLIESLGVMDCEVVVTCSSYDHIVTIDNQAEEIASFEWVQDETFFEDINPDDSDYMDIAETELTEADYELVMITEQNNAVEYYIYDHNSELIAEVTLYIHGPDISGNINWKTYPVEEEMERAAEVIVSEFDEDEIDSYYLNMIFNAEIIDTYDLLHNELTTDLEFIGSMEDLEDTDNEIDDILEHRSAPDRNEYTFVLARDDEDTITYEIYQQSYGGLPIGTATIDMSRRQLTGYVDLREPGNADDRELITMLLLEELEKEKEFESVNISVLFRNKLIDELLFETDQLH</sequence>
<proteinExistence type="predicted"/>
<protein>
    <submittedName>
        <fullName evidence="1">Uncharacterized protein</fullName>
    </submittedName>
</protein>
<keyword evidence="2" id="KW-1185">Reference proteome</keyword>
<evidence type="ECO:0000313" key="2">
    <source>
        <dbReference type="Proteomes" id="UP001519287"/>
    </source>
</evidence>
<reference evidence="1 2" key="1">
    <citation type="submission" date="2021-03" db="EMBL/GenBank/DDBJ databases">
        <title>Genomic Encyclopedia of Type Strains, Phase IV (KMG-IV): sequencing the most valuable type-strain genomes for metagenomic binning, comparative biology and taxonomic classification.</title>
        <authorList>
            <person name="Goeker M."/>
        </authorList>
    </citation>
    <scope>NUCLEOTIDE SEQUENCE [LARGE SCALE GENOMIC DNA]</scope>
    <source>
        <strain evidence="1 2">DSM 26048</strain>
    </source>
</reference>
<dbReference type="Proteomes" id="UP001519287">
    <property type="component" value="Unassembled WGS sequence"/>
</dbReference>
<name>A0ABS4INY8_9BACL</name>
<evidence type="ECO:0000313" key="1">
    <source>
        <dbReference type="EMBL" id="MBP1989225.1"/>
    </source>
</evidence>
<dbReference type="RefSeq" id="WP_209970056.1">
    <property type="nucleotide sequence ID" value="NZ_JAGGLB010000002.1"/>
</dbReference>
<accession>A0ABS4INY8</accession>